<evidence type="ECO:0000313" key="3">
    <source>
        <dbReference type="Proteomes" id="UP001164459"/>
    </source>
</evidence>
<name>A0ABY7HIQ7_9BACT</name>
<proteinExistence type="predicted"/>
<keyword evidence="3" id="KW-1185">Reference proteome</keyword>
<dbReference type="RefSeq" id="WP_269041582.1">
    <property type="nucleotide sequence ID" value="NZ_CP114040.1"/>
</dbReference>
<organism evidence="2 3">
    <name type="scientific">Nannocystis punicea</name>
    <dbReference type="NCBI Taxonomy" id="2995304"/>
    <lineage>
        <taxon>Bacteria</taxon>
        <taxon>Pseudomonadati</taxon>
        <taxon>Myxococcota</taxon>
        <taxon>Polyangia</taxon>
        <taxon>Nannocystales</taxon>
        <taxon>Nannocystaceae</taxon>
        <taxon>Nannocystis</taxon>
    </lineage>
</organism>
<feature type="region of interest" description="Disordered" evidence="1">
    <location>
        <begin position="1"/>
        <end position="24"/>
    </location>
</feature>
<protein>
    <submittedName>
        <fullName evidence="2">Uncharacterized protein</fullName>
    </submittedName>
</protein>
<evidence type="ECO:0000256" key="1">
    <source>
        <dbReference type="SAM" id="MobiDB-lite"/>
    </source>
</evidence>
<gene>
    <name evidence="2" type="ORF">O0S08_24090</name>
</gene>
<dbReference type="EMBL" id="CP114040">
    <property type="protein sequence ID" value="WAS99221.1"/>
    <property type="molecule type" value="Genomic_DNA"/>
</dbReference>
<evidence type="ECO:0000313" key="2">
    <source>
        <dbReference type="EMBL" id="WAS99221.1"/>
    </source>
</evidence>
<accession>A0ABY7HIQ7</accession>
<sequence length="55" mass="6003">MLSALLLTACDPAAPDEPEDPRGEVRLARGNEYTAADEGIVRGSHGRELVRLQER</sequence>
<dbReference type="Proteomes" id="UP001164459">
    <property type="component" value="Chromosome"/>
</dbReference>
<reference evidence="2" key="1">
    <citation type="submission" date="2022-11" db="EMBL/GenBank/DDBJ databases">
        <title>Minimal conservation of predation-associated metabolite biosynthetic gene clusters underscores biosynthetic potential of Myxococcota including descriptions for ten novel species: Archangium lansinium sp. nov., Myxococcus landrumus sp. nov., Nannocystis bai.</title>
        <authorList>
            <person name="Ahearne A."/>
            <person name="Stevens C."/>
            <person name="Dowd S."/>
        </authorList>
    </citation>
    <scope>NUCLEOTIDE SEQUENCE</scope>
    <source>
        <strain evidence="2">Fl3</strain>
    </source>
</reference>